<proteinExistence type="predicted"/>
<reference evidence="2" key="1">
    <citation type="submission" date="2017-04" db="EMBL/GenBank/DDBJ databases">
        <title>Function of individual gut microbiota members based on whole genome sequencing of pure cultures obtained from chicken caecum.</title>
        <authorList>
            <person name="Medvecky M."/>
            <person name="Cejkova D."/>
            <person name="Polansky O."/>
            <person name="Karasova D."/>
            <person name="Kubasova T."/>
            <person name="Cizek A."/>
            <person name="Rychlik I."/>
        </authorList>
    </citation>
    <scope>NUCLEOTIDE SEQUENCE [LARGE SCALE GENOMIC DNA]</scope>
    <source>
        <strain evidence="2">An42</strain>
    </source>
</reference>
<evidence type="ECO:0000313" key="2">
    <source>
        <dbReference type="Proteomes" id="UP000195975"/>
    </source>
</evidence>
<sequence length="391" mass="45761">MKVVMTIQSAVTELVRKECEAYRLVDLGLLSSVEEGVSMLLPVFETADLSVLDDFARFRVWRKEVLLLFYRQLDYAGFIREAGDSASFRCFLLSLKKRIIATLRERCKEPTIDRELAVPGKTLAFKLSAMLDEELFQKERRVLLTVDTPVLLEEICWDYCRRFFPVGMENLMIRLERDDSEFWNDLYLTIKKIAHTVTSGQSVSIQYRKDVLQEVWADTSLLLHGKVVEKNTPAFETPLHFRNYIARMCLNKCREAIRKHNFPDIMLTVTGEMHSEAFLYEEEAKDDIGLQKGNLHDIDCEDEEEVRRGLTVVLWDKLEPWYSELTRGIEEKTELIFLHYVEGLSYEEIAAMKDTRVSVEGRSRLVGKLRQDVVRTRRLLKLRFVELLKRK</sequence>
<protein>
    <submittedName>
        <fullName evidence="1">Uncharacterized protein</fullName>
    </submittedName>
</protein>
<dbReference type="EMBL" id="NFIJ01000002">
    <property type="protein sequence ID" value="OUO06841.1"/>
    <property type="molecule type" value="Genomic_DNA"/>
</dbReference>
<dbReference type="Proteomes" id="UP000195975">
    <property type="component" value="Unassembled WGS sequence"/>
</dbReference>
<comment type="caution">
    <text evidence="1">The sequence shown here is derived from an EMBL/GenBank/DDBJ whole genome shotgun (WGS) entry which is preliminary data.</text>
</comment>
<name>A0A9Q5SUK4_9BACT</name>
<gene>
    <name evidence="1" type="ORF">B5F96_03910</name>
</gene>
<accession>A0A9Q5SUK4</accession>
<organism evidence="1 2">
    <name type="scientific">Parabacteroides johnsonii</name>
    <dbReference type="NCBI Taxonomy" id="387661"/>
    <lineage>
        <taxon>Bacteria</taxon>
        <taxon>Pseudomonadati</taxon>
        <taxon>Bacteroidota</taxon>
        <taxon>Bacteroidia</taxon>
        <taxon>Bacteroidales</taxon>
        <taxon>Tannerellaceae</taxon>
        <taxon>Parabacteroides</taxon>
    </lineage>
</organism>
<evidence type="ECO:0000313" key="1">
    <source>
        <dbReference type="EMBL" id="OUO06841.1"/>
    </source>
</evidence>
<dbReference type="AlphaFoldDB" id="A0A9Q5SUK4"/>